<comment type="caution">
    <text evidence="2">The sequence shown here is derived from an EMBL/GenBank/DDBJ whole genome shotgun (WGS) entry which is preliminary data.</text>
</comment>
<gene>
    <name evidence="2" type="ORF">WM40_08505</name>
</gene>
<keyword evidence="1" id="KW-0472">Membrane</keyword>
<proteinExistence type="predicted"/>
<feature type="transmembrane region" description="Helical" evidence="1">
    <location>
        <begin position="37"/>
        <end position="59"/>
    </location>
</feature>
<name>A0A0F5K1T3_9BURK</name>
<dbReference type="EMBL" id="LAQU01000006">
    <property type="protein sequence ID" value="KKB64066.1"/>
    <property type="molecule type" value="Genomic_DNA"/>
</dbReference>
<protein>
    <submittedName>
        <fullName evidence="2">Uncharacterized protein</fullName>
    </submittedName>
</protein>
<reference evidence="2 3" key="1">
    <citation type="submission" date="2015-03" db="EMBL/GenBank/DDBJ databases">
        <title>Draft Genome Sequence of Burkholderia andropogonis type strain ICMP2807, isolated from Sorghum bicolor.</title>
        <authorList>
            <person name="Lopes-Santos L."/>
            <person name="Castro D.B."/>
            <person name="Ottoboni L.M."/>
            <person name="Park D."/>
            <person name="Weirc B.S."/>
            <person name="Destefano S.A."/>
        </authorList>
    </citation>
    <scope>NUCLEOTIDE SEQUENCE [LARGE SCALE GENOMIC DNA]</scope>
    <source>
        <strain evidence="2 3">ICMP2807</strain>
    </source>
</reference>
<dbReference type="AlphaFoldDB" id="A0A0F5K1T3"/>
<dbReference type="PATRIC" id="fig|28092.6.peg.2010"/>
<keyword evidence="1" id="KW-1133">Transmembrane helix</keyword>
<dbReference type="Proteomes" id="UP000033618">
    <property type="component" value="Unassembled WGS sequence"/>
</dbReference>
<evidence type="ECO:0000313" key="3">
    <source>
        <dbReference type="Proteomes" id="UP000033618"/>
    </source>
</evidence>
<organism evidence="2 3">
    <name type="scientific">Robbsia andropogonis</name>
    <dbReference type="NCBI Taxonomy" id="28092"/>
    <lineage>
        <taxon>Bacteria</taxon>
        <taxon>Pseudomonadati</taxon>
        <taxon>Pseudomonadota</taxon>
        <taxon>Betaproteobacteria</taxon>
        <taxon>Burkholderiales</taxon>
        <taxon>Burkholderiaceae</taxon>
        <taxon>Robbsia</taxon>
    </lineage>
</organism>
<evidence type="ECO:0000256" key="1">
    <source>
        <dbReference type="SAM" id="Phobius"/>
    </source>
</evidence>
<sequence length="209" mass="22914">MRVDIGSSRMMQAGTVAGWMLGAAGWVQIGMLRGESLLWGCAAGLGFIVLAGIMTRLLADGAVRASRDRWGRVVRRRGRRRVARLVLLGHADARLYWCTEPFWRWHSARRGGGRAAVAPPAADACGPDDIDEVCIVEVVQWGGVCLWLTVCPRYPDLLPGGLPRGAVRVKRPRTRRLCIPADAVASDRFHALCARCQAMRRGAGFLSPW</sequence>
<dbReference type="STRING" id="28092.WM40_08505"/>
<evidence type="ECO:0000313" key="2">
    <source>
        <dbReference type="EMBL" id="KKB64066.1"/>
    </source>
</evidence>
<feature type="transmembrane region" description="Helical" evidence="1">
    <location>
        <begin position="12"/>
        <end position="31"/>
    </location>
</feature>
<keyword evidence="1" id="KW-0812">Transmembrane</keyword>
<accession>A0A0F5K1T3</accession>
<dbReference type="RefSeq" id="WP_046152637.1">
    <property type="nucleotide sequence ID" value="NZ_CADFGU010000002.1"/>
</dbReference>
<keyword evidence="3" id="KW-1185">Reference proteome</keyword>